<dbReference type="Pfam" id="PF06170">
    <property type="entry name" value="DUF983"/>
    <property type="match status" value="1"/>
</dbReference>
<evidence type="ECO:0000256" key="1">
    <source>
        <dbReference type="SAM" id="Phobius"/>
    </source>
</evidence>
<dbReference type="AlphaFoldDB" id="A0A1M7FJX0"/>
<feature type="transmembrane region" description="Helical" evidence="1">
    <location>
        <begin position="98"/>
        <end position="117"/>
    </location>
</feature>
<sequence length="156" mass="17160">MSVQYTSSSGLEAESIAAKPRRPVMSAMLRGSVCRCPACGKGKLFKGYLTTVHACEACGEAMHHHRADDAPPYFTITIVGHIIVPGMLSVELLYHPELWVHLALWVPLTIFLSLGLLRPVKGALIGLQWALYMHGFDPEAEEDLPEPDPAGRLREE</sequence>
<feature type="transmembrane region" description="Helical" evidence="1">
    <location>
        <begin position="72"/>
        <end position="92"/>
    </location>
</feature>
<accession>A0A1M7FJX0</accession>
<dbReference type="STRING" id="735517.SAMN05444272_1633"/>
<dbReference type="RefSeq" id="WP_073011653.1">
    <property type="nucleotide sequence ID" value="NZ_FRBW01000002.1"/>
</dbReference>
<dbReference type="NCBIfam" id="NF004633">
    <property type="entry name" value="PRK05978.1"/>
    <property type="match status" value="1"/>
</dbReference>
<organism evidence="2 3">
    <name type="scientific">Roseibium suaedae</name>
    <dbReference type="NCBI Taxonomy" id="735517"/>
    <lineage>
        <taxon>Bacteria</taxon>
        <taxon>Pseudomonadati</taxon>
        <taxon>Pseudomonadota</taxon>
        <taxon>Alphaproteobacteria</taxon>
        <taxon>Hyphomicrobiales</taxon>
        <taxon>Stappiaceae</taxon>
        <taxon>Roseibium</taxon>
    </lineage>
</organism>
<dbReference type="EMBL" id="FRBW01000002">
    <property type="protein sequence ID" value="SHM04313.1"/>
    <property type="molecule type" value="Genomic_DNA"/>
</dbReference>
<evidence type="ECO:0000313" key="3">
    <source>
        <dbReference type="Proteomes" id="UP000186002"/>
    </source>
</evidence>
<keyword evidence="1" id="KW-1133">Transmembrane helix</keyword>
<dbReference type="Proteomes" id="UP000186002">
    <property type="component" value="Unassembled WGS sequence"/>
</dbReference>
<name>A0A1M7FJX0_9HYPH</name>
<keyword evidence="1" id="KW-0472">Membrane</keyword>
<keyword evidence="1" id="KW-0812">Transmembrane</keyword>
<proteinExistence type="predicted"/>
<protein>
    <submittedName>
        <fullName evidence="2">Uncharacterized conserved protein, DUF983 family</fullName>
    </submittedName>
</protein>
<dbReference type="InterPro" id="IPR009325">
    <property type="entry name" value="DUF983"/>
</dbReference>
<evidence type="ECO:0000313" key="2">
    <source>
        <dbReference type="EMBL" id="SHM04313.1"/>
    </source>
</evidence>
<dbReference type="OrthoDB" id="9799456at2"/>
<gene>
    <name evidence="2" type="ORF">SAMN05444272_1633</name>
</gene>
<reference evidence="2 3" key="1">
    <citation type="submission" date="2016-11" db="EMBL/GenBank/DDBJ databases">
        <authorList>
            <person name="Jaros S."/>
            <person name="Januszkiewicz K."/>
            <person name="Wedrychowicz H."/>
        </authorList>
    </citation>
    <scope>NUCLEOTIDE SEQUENCE [LARGE SCALE GENOMIC DNA]</scope>
    <source>
        <strain evidence="2 3">DSM 22153</strain>
    </source>
</reference>
<keyword evidence="3" id="KW-1185">Reference proteome</keyword>